<dbReference type="InterPro" id="IPR044996">
    <property type="entry name" value="COQ10-like"/>
</dbReference>
<proteinExistence type="inferred from homology"/>
<dbReference type="CDD" id="cd07813">
    <property type="entry name" value="COQ10p_like"/>
    <property type="match status" value="1"/>
</dbReference>
<name>A0A1Y1QB81_9GAMM</name>
<keyword evidence="2" id="KW-1277">Toxin-antitoxin system</keyword>
<dbReference type="Gene3D" id="3.30.530.20">
    <property type="match status" value="1"/>
</dbReference>
<evidence type="ECO:0000256" key="1">
    <source>
        <dbReference type="ARBA" id="ARBA00008918"/>
    </source>
</evidence>
<dbReference type="GO" id="GO:0045333">
    <property type="term" value="P:cellular respiration"/>
    <property type="evidence" value="ECO:0007669"/>
    <property type="project" value="InterPro"/>
</dbReference>
<gene>
    <name evidence="4" type="ORF">BWK73_44675</name>
</gene>
<dbReference type="EMBL" id="MTEJ01000538">
    <property type="protein sequence ID" value="OQX01851.1"/>
    <property type="molecule type" value="Genomic_DNA"/>
</dbReference>
<dbReference type="PANTHER" id="PTHR12901:SF10">
    <property type="entry name" value="COENZYME Q-BINDING PROTEIN COQ10, MITOCHONDRIAL"/>
    <property type="match status" value="1"/>
</dbReference>
<dbReference type="AlphaFoldDB" id="A0A1Y1QB81"/>
<sequence>MAHINRSALVPYSAAQMYQLVDGISLYPQFLPWCRTAVEHQRDADQVKASLEIAKGAVNKKFTTLNRLQHNKTIEMRLIDGPFQHLHGFWRFDELKAGACKVSLDLNFEFSNKIMSLVVGPVFNQVANTLVDSFVERARKVYGST</sequence>
<keyword evidence="4" id="KW-0830">Ubiquinone</keyword>
<dbReference type="PANTHER" id="PTHR12901">
    <property type="entry name" value="SPERM PROTEIN HOMOLOG"/>
    <property type="match status" value="1"/>
</dbReference>
<evidence type="ECO:0000313" key="4">
    <source>
        <dbReference type="EMBL" id="OQX01851.1"/>
    </source>
</evidence>
<dbReference type="Proteomes" id="UP000192491">
    <property type="component" value="Unassembled WGS sequence"/>
</dbReference>
<dbReference type="SUPFAM" id="SSF55961">
    <property type="entry name" value="Bet v1-like"/>
    <property type="match status" value="1"/>
</dbReference>
<evidence type="ECO:0000256" key="2">
    <source>
        <dbReference type="ARBA" id="ARBA00022649"/>
    </source>
</evidence>
<accession>A0A1Y1QB81</accession>
<dbReference type="STRING" id="1123401.GCA_000621325_03455"/>
<dbReference type="InterPro" id="IPR023393">
    <property type="entry name" value="START-like_dom_sf"/>
</dbReference>
<protein>
    <submittedName>
        <fullName evidence="4">Ubiquinone-binding protein</fullName>
    </submittedName>
</protein>
<comment type="similarity">
    <text evidence="1">Belongs to the ribosome association toxin RatA family.</text>
</comment>
<organism evidence="4 5">
    <name type="scientific">Thiothrix lacustris</name>
    <dbReference type="NCBI Taxonomy" id="525917"/>
    <lineage>
        <taxon>Bacteria</taxon>
        <taxon>Pseudomonadati</taxon>
        <taxon>Pseudomonadota</taxon>
        <taxon>Gammaproteobacteria</taxon>
        <taxon>Thiotrichales</taxon>
        <taxon>Thiotrichaceae</taxon>
        <taxon>Thiothrix</taxon>
    </lineage>
</organism>
<evidence type="ECO:0000313" key="5">
    <source>
        <dbReference type="Proteomes" id="UP000192491"/>
    </source>
</evidence>
<feature type="domain" description="Coenzyme Q-binding protein COQ10 START" evidence="3">
    <location>
        <begin position="10"/>
        <end position="134"/>
    </location>
</feature>
<comment type="caution">
    <text evidence="4">The sequence shown here is derived from an EMBL/GenBank/DDBJ whole genome shotgun (WGS) entry which is preliminary data.</text>
</comment>
<dbReference type="GO" id="GO:0048039">
    <property type="term" value="F:ubiquinone binding"/>
    <property type="evidence" value="ECO:0007669"/>
    <property type="project" value="InterPro"/>
</dbReference>
<evidence type="ECO:0000259" key="3">
    <source>
        <dbReference type="Pfam" id="PF03364"/>
    </source>
</evidence>
<reference evidence="4 5" key="1">
    <citation type="submission" date="2017-01" db="EMBL/GenBank/DDBJ databases">
        <title>Novel large sulfur bacteria in the metagenomes of groundwater-fed chemosynthetic microbial mats in the Lake Huron basin.</title>
        <authorList>
            <person name="Sharrar A.M."/>
            <person name="Flood B.E."/>
            <person name="Bailey J.V."/>
            <person name="Jones D.S."/>
            <person name="Biddanda B."/>
            <person name="Ruberg S.A."/>
            <person name="Marcus D.N."/>
            <person name="Dick G.J."/>
        </authorList>
    </citation>
    <scope>NUCLEOTIDE SEQUENCE [LARGE SCALE GENOMIC DNA]</scope>
    <source>
        <strain evidence="4">A8</strain>
    </source>
</reference>
<dbReference type="InterPro" id="IPR005031">
    <property type="entry name" value="COQ10_START"/>
</dbReference>
<dbReference type="Pfam" id="PF03364">
    <property type="entry name" value="Polyketide_cyc"/>
    <property type="match status" value="1"/>
</dbReference>